<dbReference type="GO" id="GO:0006309">
    <property type="term" value="P:apoptotic DNA fragmentation"/>
    <property type="evidence" value="ECO:0007669"/>
    <property type="project" value="TreeGrafter"/>
</dbReference>
<sequence length="259" mass="28515">MNSRPNLKKLVDGESRFMPRLTVSQEISAKDAQGLKVTIYSKGEKSRYGYQKSQAKELAMTVCIDDATIFIRFNEIVGRDINSSINLFNFEEKMLKFSELFALAIVYKAPGQDRGKIIFATAAGTWDDGAQPLSNVNQHSFAKALEHVVADNNNIKFIAYNNVPPSVPSVKTKSNSKGVMILSTAANSAAWIVHTVPGFPTARTPYSWPVAENARGHLLICLTISKSQINAIAASLLLVQPMVHYNDIPETETAGMPYF</sequence>
<comment type="caution">
    <text evidence="3">The sequence shown here is derived from an EMBL/GenBank/DDBJ whole genome shotgun (WGS) entry which is preliminary data.</text>
</comment>
<keyword evidence="4" id="KW-1185">Reference proteome</keyword>
<keyword evidence="2" id="KW-0378">Hydrolase</keyword>
<gene>
    <name evidence="3" type="primary">DNASE2</name>
    <name evidence="3" type="ORF">T12_14424</name>
</gene>
<accession>A0A0V0Z8E9</accession>
<reference evidence="3 4" key="1">
    <citation type="submission" date="2015-01" db="EMBL/GenBank/DDBJ databases">
        <title>Evolution of Trichinella species and genotypes.</title>
        <authorList>
            <person name="Korhonen P.K."/>
            <person name="Edoardo P."/>
            <person name="Giuseppe L.R."/>
            <person name="Gasser R.B."/>
        </authorList>
    </citation>
    <scope>NUCLEOTIDE SEQUENCE [LARGE SCALE GENOMIC DNA]</scope>
    <source>
        <strain evidence="3">ISS2496</strain>
    </source>
</reference>
<dbReference type="Proteomes" id="UP000054783">
    <property type="component" value="Unassembled WGS sequence"/>
</dbReference>
<dbReference type="OrthoDB" id="10261598at2759"/>
<evidence type="ECO:0000256" key="2">
    <source>
        <dbReference type="ARBA" id="ARBA00022801"/>
    </source>
</evidence>
<name>A0A0V0Z8E9_9BILA</name>
<dbReference type="AlphaFoldDB" id="A0A0V0Z8E9"/>
<evidence type="ECO:0000256" key="1">
    <source>
        <dbReference type="ARBA" id="ARBA00007527"/>
    </source>
</evidence>
<proteinExistence type="inferred from homology"/>
<organism evidence="3 4">
    <name type="scientific">Trichinella patagoniensis</name>
    <dbReference type="NCBI Taxonomy" id="990121"/>
    <lineage>
        <taxon>Eukaryota</taxon>
        <taxon>Metazoa</taxon>
        <taxon>Ecdysozoa</taxon>
        <taxon>Nematoda</taxon>
        <taxon>Enoplea</taxon>
        <taxon>Dorylaimia</taxon>
        <taxon>Trichinellida</taxon>
        <taxon>Trichinellidae</taxon>
        <taxon>Trichinella</taxon>
    </lineage>
</organism>
<protein>
    <submittedName>
        <fullName evidence="3">Deoxyribonuclease-2-alpha</fullName>
    </submittedName>
</protein>
<dbReference type="GO" id="GO:0004531">
    <property type="term" value="F:deoxyribonuclease II activity"/>
    <property type="evidence" value="ECO:0007669"/>
    <property type="project" value="InterPro"/>
</dbReference>
<comment type="similarity">
    <text evidence="1">Belongs to the DNase II family.</text>
</comment>
<dbReference type="PANTHER" id="PTHR10858:SF23">
    <property type="entry name" value="DEOXYRIBONUCLEASE II"/>
    <property type="match status" value="1"/>
</dbReference>
<evidence type="ECO:0000313" key="4">
    <source>
        <dbReference type="Proteomes" id="UP000054783"/>
    </source>
</evidence>
<dbReference type="PANTHER" id="PTHR10858">
    <property type="entry name" value="DEOXYRIBONUCLEASE II"/>
    <property type="match status" value="1"/>
</dbReference>
<dbReference type="EMBL" id="JYDQ01000320">
    <property type="protein sequence ID" value="KRY08620.1"/>
    <property type="molecule type" value="Genomic_DNA"/>
</dbReference>
<evidence type="ECO:0000313" key="3">
    <source>
        <dbReference type="EMBL" id="KRY08620.1"/>
    </source>
</evidence>
<feature type="non-terminal residue" evidence="3">
    <location>
        <position position="259"/>
    </location>
</feature>
<dbReference type="InterPro" id="IPR004947">
    <property type="entry name" value="DNase_II"/>
</dbReference>
<dbReference type="Pfam" id="PF03265">
    <property type="entry name" value="DNase_II"/>
    <property type="match status" value="1"/>
</dbReference>